<accession>A0AAU7VJY8</accession>
<gene>
    <name evidence="7" type="ORF">PRVXT_002297</name>
</gene>
<evidence type="ECO:0000256" key="3">
    <source>
        <dbReference type="ARBA" id="ARBA00022692"/>
    </source>
</evidence>
<evidence type="ECO:0000256" key="5">
    <source>
        <dbReference type="ARBA" id="ARBA00023136"/>
    </source>
</evidence>
<reference evidence="7" key="2">
    <citation type="submission" date="2024-06" db="EMBL/GenBank/DDBJ databases">
        <authorList>
            <person name="Petrova K.O."/>
            <person name="Toshchakov S.V."/>
            <person name="Boltjanskaja Y.V."/>
            <person name="Kevbrin V."/>
        </authorList>
    </citation>
    <scope>NUCLEOTIDE SEQUENCE</scope>
    <source>
        <strain evidence="7">Z-910T</strain>
    </source>
</reference>
<reference evidence="7" key="1">
    <citation type="journal article" date="2013" name="Extremophiles">
        <title>Proteinivorax tanatarense gen. nov., sp. nov., an anaerobic, haloalkaliphilic, proteolytic bacterium isolated from a decaying algal bloom, and proposal of Proteinivoraceae fam. nov.</title>
        <authorList>
            <person name="Kevbrin V."/>
            <person name="Boltyanskaya Y."/>
            <person name="Zhilina T."/>
            <person name="Kolganova T."/>
            <person name="Lavrentjeva E."/>
            <person name="Kuznetsov B."/>
        </authorList>
    </citation>
    <scope>NUCLEOTIDE SEQUENCE</scope>
    <source>
        <strain evidence="7">Z-910T</strain>
    </source>
</reference>
<evidence type="ECO:0000256" key="1">
    <source>
        <dbReference type="ARBA" id="ARBA00004651"/>
    </source>
</evidence>
<keyword evidence="2" id="KW-1003">Cell membrane</keyword>
<dbReference type="AlphaFoldDB" id="A0AAU7VJY8"/>
<keyword evidence="3 6" id="KW-0812">Transmembrane</keyword>
<name>A0AAU7VJY8_9FIRM</name>
<feature type="transmembrane region" description="Helical" evidence="6">
    <location>
        <begin position="58"/>
        <end position="78"/>
    </location>
</feature>
<keyword evidence="4 6" id="KW-1133">Transmembrane helix</keyword>
<dbReference type="InterPro" id="IPR005538">
    <property type="entry name" value="LrgA/CidA"/>
</dbReference>
<feature type="transmembrane region" description="Helical" evidence="6">
    <location>
        <begin position="30"/>
        <end position="46"/>
    </location>
</feature>
<protein>
    <submittedName>
        <fullName evidence="7">CidA/LrgA family protein</fullName>
    </submittedName>
</protein>
<comment type="subcellular location">
    <subcellularLocation>
        <location evidence="1">Cell membrane</location>
        <topology evidence="1">Multi-pass membrane protein</topology>
    </subcellularLocation>
</comment>
<sequence length="120" mass="13524">MNLIYGLGIIFFVTFVGELIYITLPLPIPASVYGLIIMLICLETKIIKLEKIKVISNFLLKIMPLLFIPASVGMITVWDEIRAIFLPLAVIISLTTIIVMVTTGKVTQYIVLREKEKLNE</sequence>
<dbReference type="PANTHER" id="PTHR33931:SF2">
    <property type="entry name" value="HOLIN-LIKE PROTEIN CIDA"/>
    <property type="match status" value="1"/>
</dbReference>
<dbReference type="Pfam" id="PF03788">
    <property type="entry name" value="LrgA"/>
    <property type="match status" value="1"/>
</dbReference>
<feature type="transmembrane region" description="Helical" evidence="6">
    <location>
        <begin position="84"/>
        <end position="103"/>
    </location>
</feature>
<organism evidence="7">
    <name type="scientific">Proteinivorax tanatarense</name>
    <dbReference type="NCBI Taxonomy" id="1260629"/>
    <lineage>
        <taxon>Bacteria</taxon>
        <taxon>Bacillati</taxon>
        <taxon>Bacillota</taxon>
        <taxon>Clostridia</taxon>
        <taxon>Eubacteriales</taxon>
        <taxon>Proteinivoracaceae</taxon>
        <taxon>Proteinivorax</taxon>
    </lineage>
</organism>
<proteinExistence type="predicted"/>
<keyword evidence="5 6" id="KW-0472">Membrane</keyword>
<evidence type="ECO:0000313" key="7">
    <source>
        <dbReference type="EMBL" id="XBX74266.1"/>
    </source>
</evidence>
<evidence type="ECO:0000256" key="4">
    <source>
        <dbReference type="ARBA" id="ARBA00022989"/>
    </source>
</evidence>
<dbReference type="EMBL" id="CP158367">
    <property type="protein sequence ID" value="XBX74266.1"/>
    <property type="molecule type" value="Genomic_DNA"/>
</dbReference>
<dbReference type="GO" id="GO:0005886">
    <property type="term" value="C:plasma membrane"/>
    <property type="evidence" value="ECO:0007669"/>
    <property type="project" value="UniProtKB-SubCell"/>
</dbReference>
<dbReference type="PANTHER" id="PTHR33931">
    <property type="entry name" value="HOLIN-LIKE PROTEIN CIDA-RELATED"/>
    <property type="match status" value="1"/>
</dbReference>
<dbReference type="RefSeq" id="WP_350343020.1">
    <property type="nucleotide sequence ID" value="NZ_CP158367.1"/>
</dbReference>
<evidence type="ECO:0000256" key="6">
    <source>
        <dbReference type="SAM" id="Phobius"/>
    </source>
</evidence>
<evidence type="ECO:0000256" key="2">
    <source>
        <dbReference type="ARBA" id="ARBA00022475"/>
    </source>
</evidence>